<reference evidence="1 2" key="1">
    <citation type="submission" date="2019-05" db="EMBL/GenBank/DDBJ databases">
        <title>Genome sequences of Thalassotalea litorea 1K03283.</title>
        <authorList>
            <person name="Zhang D."/>
        </authorList>
    </citation>
    <scope>NUCLEOTIDE SEQUENCE [LARGE SCALE GENOMIC DNA]</scope>
    <source>
        <strain evidence="1 2">MCCC 1K03283</strain>
    </source>
</reference>
<dbReference type="EMBL" id="VCBC01000009">
    <property type="protein sequence ID" value="TLU64828.1"/>
    <property type="molecule type" value="Genomic_DNA"/>
</dbReference>
<gene>
    <name evidence="1" type="ORF">FE810_10230</name>
</gene>
<proteinExistence type="predicted"/>
<dbReference type="InterPro" id="IPR038444">
    <property type="entry name" value="DUF465_sf"/>
</dbReference>
<sequence>MPIENHALDIDFPEYAEKIQSLKASDQSFKTQSDEYHQLDKEIRTLEKNNVPTDDEHFNEMKKHRAALKDALYARLKAE</sequence>
<dbReference type="Gene3D" id="6.10.280.50">
    <property type="match status" value="1"/>
</dbReference>
<accession>A0A5R9ISC7</accession>
<organism evidence="1 2">
    <name type="scientific">Thalassotalea litorea</name>
    <dbReference type="NCBI Taxonomy" id="2020715"/>
    <lineage>
        <taxon>Bacteria</taxon>
        <taxon>Pseudomonadati</taxon>
        <taxon>Pseudomonadota</taxon>
        <taxon>Gammaproteobacteria</taxon>
        <taxon>Alteromonadales</taxon>
        <taxon>Colwelliaceae</taxon>
        <taxon>Thalassotalea</taxon>
    </lineage>
</organism>
<protein>
    <submittedName>
        <fullName evidence="1">DUF465 domain-containing protein</fullName>
    </submittedName>
</protein>
<name>A0A5R9ISC7_9GAMM</name>
<comment type="caution">
    <text evidence="1">The sequence shown here is derived from an EMBL/GenBank/DDBJ whole genome shotgun (WGS) entry which is preliminary data.</text>
</comment>
<evidence type="ECO:0000313" key="2">
    <source>
        <dbReference type="Proteomes" id="UP000307790"/>
    </source>
</evidence>
<dbReference type="InterPro" id="IPR007420">
    <property type="entry name" value="DUF465"/>
</dbReference>
<evidence type="ECO:0000313" key="1">
    <source>
        <dbReference type="EMBL" id="TLU64828.1"/>
    </source>
</evidence>
<keyword evidence="2" id="KW-1185">Reference proteome</keyword>
<dbReference type="AlphaFoldDB" id="A0A5R9ISC7"/>
<dbReference type="RefSeq" id="WP_138319964.1">
    <property type="nucleotide sequence ID" value="NZ_VCBC01000009.1"/>
</dbReference>
<dbReference type="Pfam" id="PF04325">
    <property type="entry name" value="DUF465"/>
    <property type="match status" value="1"/>
</dbReference>
<dbReference type="OrthoDB" id="1263265at2"/>
<dbReference type="Proteomes" id="UP000307790">
    <property type="component" value="Unassembled WGS sequence"/>
</dbReference>